<feature type="transmembrane region" description="Helical" evidence="1">
    <location>
        <begin position="12"/>
        <end position="33"/>
    </location>
</feature>
<name>A0ABR0Y0G5_HUSHU</name>
<keyword evidence="1" id="KW-0472">Membrane</keyword>
<organism evidence="2 3">
    <name type="scientific">Huso huso</name>
    <name type="common">Beluga</name>
    <name type="synonym">Acipenser huso</name>
    <dbReference type="NCBI Taxonomy" id="61971"/>
    <lineage>
        <taxon>Eukaryota</taxon>
        <taxon>Metazoa</taxon>
        <taxon>Chordata</taxon>
        <taxon>Craniata</taxon>
        <taxon>Vertebrata</taxon>
        <taxon>Euteleostomi</taxon>
        <taxon>Actinopterygii</taxon>
        <taxon>Chondrostei</taxon>
        <taxon>Acipenseriformes</taxon>
        <taxon>Acipenseridae</taxon>
        <taxon>Huso</taxon>
    </lineage>
</organism>
<evidence type="ECO:0000313" key="3">
    <source>
        <dbReference type="Proteomes" id="UP001369086"/>
    </source>
</evidence>
<sequence length="108" mass="11744">SDLWRCQFLLPIVSLGLMFFGALIAMCACACHSMNSTIGTRVLHLLGRLCTLGAVGCFMAGVQLLHSRVELLDGGPRGGVQFMTAVLLICVSRSSHREYSHMQAYRVA</sequence>
<feature type="non-terminal residue" evidence="2">
    <location>
        <position position="1"/>
    </location>
</feature>
<dbReference type="Proteomes" id="UP001369086">
    <property type="component" value="Unassembled WGS sequence"/>
</dbReference>
<keyword evidence="3" id="KW-1185">Reference proteome</keyword>
<keyword evidence="1" id="KW-0812">Transmembrane</keyword>
<dbReference type="InterPro" id="IPR042356">
    <property type="entry name" value="CLDN1"/>
</dbReference>
<proteinExistence type="predicted"/>
<feature type="transmembrane region" description="Helical" evidence="1">
    <location>
        <begin position="45"/>
        <end position="66"/>
    </location>
</feature>
<dbReference type="PANTHER" id="PTHR14347">
    <property type="entry name" value="CLAUDIN DOMAIN-CONTAINING PROTEIN 1"/>
    <property type="match status" value="1"/>
</dbReference>
<dbReference type="Gene3D" id="1.20.140.150">
    <property type="match status" value="1"/>
</dbReference>
<comment type="caution">
    <text evidence="2">The sequence shown here is derived from an EMBL/GenBank/DDBJ whole genome shotgun (WGS) entry which is preliminary data.</text>
</comment>
<accession>A0ABR0Y0G5</accession>
<gene>
    <name evidence="2" type="ORF">HHUSO_G37010</name>
</gene>
<protein>
    <submittedName>
        <fullName evidence="2">Claudin domain-containing protein 1-like</fullName>
    </submittedName>
</protein>
<evidence type="ECO:0000313" key="2">
    <source>
        <dbReference type="EMBL" id="KAK6457464.1"/>
    </source>
</evidence>
<dbReference type="PANTHER" id="PTHR14347:SF3">
    <property type="entry name" value="CLAUDIN DOMAIN-CONTAINING PROTEIN 1"/>
    <property type="match status" value="1"/>
</dbReference>
<keyword evidence="1" id="KW-1133">Transmembrane helix</keyword>
<dbReference type="EMBL" id="JAHFZB010000889">
    <property type="protein sequence ID" value="KAK6457464.1"/>
    <property type="molecule type" value="Genomic_DNA"/>
</dbReference>
<feature type="transmembrane region" description="Helical" evidence="1">
    <location>
        <begin position="78"/>
        <end position="96"/>
    </location>
</feature>
<reference evidence="2 3" key="1">
    <citation type="submission" date="2021-05" db="EMBL/GenBank/DDBJ databases">
        <authorList>
            <person name="Zahm M."/>
            <person name="Klopp C."/>
            <person name="Cabau C."/>
            <person name="Kuhl H."/>
            <person name="Suciu R."/>
            <person name="Ciorpac M."/>
            <person name="Holostenco D."/>
            <person name="Gessner J."/>
            <person name="Wuertz S."/>
            <person name="Hohne C."/>
            <person name="Stock M."/>
            <person name="Gislard M."/>
            <person name="Lluch J."/>
            <person name="Milhes M."/>
            <person name="Lampietro C."/>
            <person name="Lopez Roques C."/>
            <person name="Donnadieu C."/>
            <person name="Du K."/>
            <person name="Schartl M."/>
            <person name="Guiguen Y."/>
        </authorList>
    </citation>
    <scope>NUCLEOTIDE SEQUENCE [LARGE SCALE GENOMIC DNA]</scope>
    <source>
        <strain evidence="2">Hh-F2</strain>
        <tissue evidence="2">Blood</tissue>
    </source>
</reference>
<evidence type="ECO:0000256" key="1">
    <source>
        <dbReference type="SAM" id="Phobius"/>
    </source>
</evidence>